<sequence>MLRCVLVTALAGVLVLAPCAPAADLPPHPTEKQLAVQAAMVNAREHLGAHRPTEAVVELEKEISNADGSTAFLSLLREAYQAELAQSEKNPVPDQKRTEQLQRRLAILNGKLRPAPASVGVAPIAAVPAPNLGPSLVPPSVTEEPAAPVPPAGSPPAPTAGAGAAAADAFKSRNYADADRLFAALGAARLSAEQKLAWAYCRVKLAADRVNAPDCPPATAAAAVQEVSEAIQLIPPGAELYKVAQQVLKAAQAKAGSAAAVVLVAASADVLETASFRVHHGGDRALGEAVAKAAEANRKATFERWSGPPGGSWNPKCDVVIHATADAYAAATGKPAALTGHASVSLTNGRPTARRIDLRADDPVLATNALPRELTHVVLADLFADRPPPKWALEGMAILAGAPAEIDRYTRTLDRCARDGELRTLAALFELKDFPADKITGFYCQSVSVTDYLIKLKGERHFKIFLNDAQRYGTPQALRRQYNIDGPQALEVAWKRASLTP</sequence>
<name>A0A2Z3GWS1_9BACT</name>
<dbReference type="EMBL" id="CP025958">
    <property type="protein sequence ID" value="AWM35826.1"/>
    <property type="molecule type" value="Genomic_DNA"/>
</dbReference>
<proteinExistence type="predicted"/>
<gene>
    <name evidence="3" type="ORF">C1280_01470</name>
</gene>
<protein>
    <recommendedName>
        <fullName evidence="5">DUF1570 domain-containing protein</fullName>
    </recommendedName>
</protein>
<organism evidence="3 4">
    <name type="scientific">Gemmata obscuriglobus</name>
    <dbReference type="NCBI Taxonomy" id="114"/>
    <lineage>
        <taxon>Bacteria</taxon>
        <taxon>Pseudomonadati</taxon>
        <taxon>Planctomycetota</taxon>
        <taxon>Planctomycetia</taxon>
        <taxon>Gemmatales</taxon>
        <taxon>Gemmataceae</taxon>
        <taxon>Gemmata</taxon>
    </lineage>
</organism>
<dbReference type="OrthoDB" id="260154at2"/>
<evidence type="ECO:0000313" key="4">
    <source>
        <dbReference type="Proteomes" id="UP000245802"/>
    </source>
</evidence>
<feature type="chain" id="PRO_5016251435" description="DUF1570 domain-containing protein" evidence="2">
    <location>
        <begin position="23"/>
        <end position="501"/>
    </location>
</feature>
<evidence type="ECO:0000256" key="2">
    <source>
        <dbReference type="SAM" id="SignalP"/>
    </source>
</evidence>
<dbReference type="Proteomes" id="UP000245802">
    <property type="component" value="Chromosome"/>
</dbReference>
<evidence type="ECO:0000256" key="1">
    <source>
        <dbReference type="SAM" id="MobiDB-lite"/>
    </source>
</evidence>
<feature type="compositionally biased region" description="Pro residues" evidence="1">
    <location>
        <begin position="147"/>
        <end position="158"/>
    </location>
</feature>
<dbReference type="AlphaFoldDB" id="A0A2Z3GWS1"/>
<dbReference type="RefSeq" id="WP_010039581.1">
    <property type="nucleotide sequence ID" value="NZ_CP025958.1"/>
</dbReference>
<reference evidence="3 4" key="1">
    <citation type="submission" date="2018-01" db="EMBL/GenBank/DDBJ databases">
        <title>G. obscuriglobus.</title>
        <authorList>
            <person name="Franke J."/>
            <person name="Blomberg W."/>
            <person name="Selmecki A."/>
        </authorList>
    </citation>
    <scope>NUCLEOTIDE SEQUENCE [LARGE SCALE GENOMIC DNA]</scope>
    <source>
        <strain evidence="3 4">DSM 5831</strain>
    </source>
</reference>
<keyword evidence="4" id="KW-1185">Reference proteome</keyword>
<evidence type="ECO:0000313" key="3">
    <source>
        <dbReference type="EMBL" id="AWM35826.1"/>
    </source>
</evidence>
<keyword evidence="2" id="KW-0732">Signal</keyword>
<feature type="region of interest" description="Disordered" evidence="1">
    <location>
        <begin position="136"/>
        <end position="162"/>
    </location>
</feature>
<dbReference type="KEGG" id="gog:C1280_01470"/>
<evidence type="ECO:0008006" key="5">
    <source>
        <dbReference type="Google" id="ProtNLM"/>
    </source>
</evidence>
<feature type="signal peptide" evidence="2">
    <location>
        <begin position="1"/>
        <end position="22"/>
    </location>
</feature>
<accession>A0A2Z3GWS1</accession>